<keyword evidence="3" id="KW-0479">Metal-binding</keyword>
<comment type="catalytic activity">
    <reaction evidence="1">
        <text>S-ubiquitinyl-[E2 ubiquitin-conjugating enzyme]-L-cysteine + [acceptor protein]-L-lysine = [E2 ubiquitin-conjugating enzyme]-L-cysteine + N(6)-ubiquitinyl-[acceptor protein]-L-lysine.</text>
        <dbReference type="EC" id="2.3.2.27"/>
    </reaction>
</comment>
<dbReference type="Gene3D" id="3.30.40.10">
    <property type="entry name" value="Zinc/RING finger domain, C3HC4 (zinc finger)"/>
    <property type="match status" value="1"/>
</dbReference>
<reference evidence="8" key="1">
    <citation type="submission" date="2016-11" db="EMBL/GenBank/DDBJ databases">
        <title>The genome of Nicotiana attenuata.</title>
        <authorList>
            <person name="Xu S."/>
            <person name="Brockmoeller T."/>
            <person name="Gaquerel E."/>
            <person name="Navarro A."/>
            <person name="Kuhl H."/>
            <person name="Gase K."/>
            <person name="Ling Z."/>
            <person name="Zhou W."/>
            <person name="Kreitzer C."/>
            <person name="Stanke M."/>
            <person name="Tang H."/>
            <person name="Lyons E."/>
            <person name="Pandey P."/>
            <person name="Pandey S.P."/>
            <person name="Timmermann B."/>
            <person name="Baldwin I.T."/>
        </authorList>
    </citation>
    <scope>NUCLEOTIDE SEQUENCE [LARGE SCALE GENOMIC DNA]</scope>
    <source>
        <strain evidence="8">UT</strain>
    </source>
</reference>
<proteinExistence type="predicted"/>
<feature type="domain" description="RING-type" evidence="7">
    <location>
        <begin position="149"/>
        <end position="192"/>
    </location>
</feature>
<dbReference type="PROSITE" id="PS50089">
    <property type="entry name" value="ZF_RING_2"/>
    <property type="match status" value="1"/>
</dbReference>
<accession>A0A1J6IK35</accession>
<keyword evidence="9" id="KW-1185">Reference proteome</keyword>
<dbReference type="SMART" id="SM00184">
    <property type="entry name" value="RING"/>
    <property type="match status" value="1"/>
</dbReference>
<dbReference type="Pfam" id="PF13639">
    <property type="entry name" value="zf-RING_2"/>
    <property type="match status" value="1"/>
</dbReference>
<dbReference type="SUPFAM" id="SSF57850">
    <property type="entry name" value="RING/U-box"/>
    <property type="match status" value="1"/>
</dbReference>
<evidence type="ECO:0000259" key="7">
    <source>
        <dbReference type="PROSITE" id="PS50089"/>
    </source>
</evidence>
<evidence type="ECO:0000256" key="3">
    <source>
        <dbReference type="ARBA" id="ARBA00022723"/>
    </source>
</evidence>
<sequence>MAGELSHSTINPYRWTIKHQKSILHEDENLPEDKFFFLCRIQKLHHNFYLAADGRWRHDTDIELKALSILQENHERSRRIPIVVDIIHRIPQAIPNPYQNYYEDELIEQVAGLSLEESHEFVPVPASAYAIEALEKVKVEKMINMEENCSICFDMLISEDIIEVTRMPCKHLFHGGCIVQWLEKNHVCPLCRFKLPVDKN</sequence>
<dbReference type="InterPro" id="IPR013083">
    <property type="entry name" value="Znf_RING/FYVE/PHD"/>
</dbReference>
<dbReference type="PANTHER" id="PTHR15710:SF178">
    <property type="entry name" value="RING-H2 FINGER PROTEIN ATL50"/>
    <property type="match status" value="1"/>
</dbReference>
<keyword evidence="5" id="KW-0862">Zinc</keyword>
<dbReference type="Gramene" id="OIT05477">
    <property type="protein sequence ID" value="OIT05477"/>
    <property type="gene ID" value="A4A49_12593"/>
</dbReference>
<protein>
    <recommendedName>
        <fullName evidence="2">RING-type E3 ubiquitin transferase</fullName>
        <ecNumber evidence="2">2.3.2.27</ecNumber>
    </recommendedName>
</protein>
<dbReference type="PANTHER" id="PTHR15710">
    <property type="entry name" value="E3 UBIQUITIN-PROTEIN LIGASE PRAJA"/>
    <property type="match status" value="1"/>
</dbReference>
<evidence type="ECO:0000256" key="4">
    <source>
        <dbReference type="ARBA" id="ARBA00022771"/>
    </source>
</evidence>
<dbReference type="InterPro" id="IPR001841">
    <property type="entry name" value="Znf_RING"/>
</dbReference>
<evidence type="ECO:0000313" key="9">
    <source>
        <dbReference type="Proteomes" id="UP000187609"/>
    </source>
</evidence>
<evidence type="ECO:0000256" key="6">
    <source>
        <dbReference type="PROSITE-ProRule" id="PRU00175"/>
    </source>
</evidence>
<dbReference type="GO" id="GO:0061630">
    <property type="term" value="F:ubiquitin protein ligase activity"/>
    <property type="evidence" value="ECO:0007669"/>
    <property type="project" value="UniProtKB-EC"/>
</dbReference>
<evidence type="ECO:0000256" key="2">
    <source>
        <dbReference type="ARBA" id="ARBA00012483"/>
    </source>
</evidence>
<dbReference type="AlphaFoldDB" id="A0A1J6IK35"/>
<dbReference type="SMR" id="A0A1J6IK35"/>
<evidence type="ECO:0000256" key="5">
    <source>
        <dbReference type="ARBA" id="ARBA00022833"/>
    </source>
</evidence>
<dbReference type="GO" id="GO:0005737">
    <property type="term" value="C:cytoplasm"/>
    <property type="evidence" value="ECO:0007669"/>
    <property type="project" value="TreeGrafter"/>
</dbReference>
<dbReference type="OMA" id="MEENCSI"/>
<dbReference type="GO" id="GO:0016567">
    <property type="term" value="P:protein ubiquitination"/>
    <property type="evidence" value="ECO:0007669"/>
    <property type="project" value="TreeGrafter"/>
</dbReference>
<keyword evidence="4 6" id="KW-0863">Zinc-finger</keyword>
<dbReference type="GO" id="GO:0008270">
    <property type="term" value="F:zinc ion binding"/>
    <property type="evidence" value="ECO:0007669"/>
    <property type="project" value="UniProtKB-KW"/>
</dbReference>
<comment type="caution">
    <text evidence="8">The sequence shown here is derived from an EMBL/GenBank/DDBJ whole genome shotgun (WGS) entry which is preliminary data.</text>
</comment>
<name>A0A1J6IK35_NICAT</name>
<dbReference type="Proteomes" id="UP000187609">
    <property type="component" value="Unassembled WGS sequence"/>
</dbReference>
<organism evidence="8 9">
    <name type="scientific">Nicotiana attenuata</name>
    <name type="common">Coyote tobacco</name>
    <dbReference type="NCBI Taxonomy" id="49451"/>
    <lineage>
        <taxon>Eukaryota</taxon>
        <taxon>Viridiplantae</taxon>
        <taxon>Streptophyta</taxon>
        <taxon>Embryophyta</taxon>
        <taxon>Tracheophyta</taxon>
        <taxon>Spermatophyta</taxon>
        <taxon>Magnoliopsida</taxon>
        <taxon>eudicotyledons</taxon>
        <taxon>Gunneridae</taxon>
        <taxon>Pentapetalae</taxon>
        <taxon>asterids</taxon>
        <taxon>lamiids</taxon>
        <taxon>Solanales</taxon>
        <taxon>Solanaceae</taxon>
        <taxon>Nicotianoideae</taxon>
        <taxon>Nicotianeae</taxon>
        <taxon>Nicotiana</taxon>
    </lineage>
</organism>
<evidence type="ECO:0000256" key="1">
    <source>
        <dbReference type="ARBA" id="ARBA00000900"/>
    </source>
</evidence>
<dbReference type="EC" id="2.3.2.27" evidence="2"/>
<gene>
    <name evidence="8" type="ORF">A4A49_12593</name>
</gene>
<dbReference type="EMBL" id="MJEQ01037184">
    <property type="protein sequence ID" value="OIT05477.1"/>
    <property type="molecule type" value="Genomic_DNA"/>
</dbReference>
<evidence type="ECO:0000313" key="8">
    <source>
        <dbReference type="EMBL" id="OIT05477.1"/>
    </source>
</evidence>